<sequence length="40" mass="4258">MALHPGELGRLREALALDVADGLDEDDELEPLDRPACAIG</sequence>
<accession>A0A7W9MJX1</accession>
<evidence type="ECO:0000313" key="2">
    <source>
        <dbReference type="Proteomes" id="UP000540685"/>
    </source>
</evidence>
<dbReference type="RefSeq" id="WP_260317017.1">
    <property type="nucleotide sequence ID" value="NZ_JACHMP010000001.1"/>
</dbReference>
<evidence type="ECO:0000313" key="1">
    <source>
        <dbReference type="EMBL" id="MBB5823722.1"/>
    </source>
</evidence>
<gene>
    <name evidence="1" type="ORF">F4562_006784</name>
</gene>
<name>A0A7W9MJX1_9ACTN</name>
<keyword evidence="2" id="KW-1185">Reference proteome</keyword>
<organism evidence="1 2">
    <name type="scientific">Streptosporangium becharense</name>
    <dbReference type="NCBI Taxonomy" id="1816182"/>
    <lineage>
        <taxon>Bacteria</taxon>
        <taxon>Bacillati</taxon>
        <taxon>Actinomycetota</taxon>
        <taxon>Actinomycetes</taxon>
        <taxon>Streptosporangiales</taxon>
        <taxon>Streptosporangiaceae</taxon>
        <taxon>Streptosporangium</taxon>
    </lineage>
</organism>
<proteinExistence type="predicted"/>
<protein>
    <submittedName>
        <fullName evidence="1">Uncharacterized protein</fullName>
    </submittedName>
</protein>
<reference evidence="1 2" key="1">
    <citation type="submission" date="2020-08" db="EMBL/GenBank/DDBJ databases">
        <title>Sequencing the genomes of 1000 actinobacteria strains.</title>
        <authorList>
            <person name="Klenk H.-P."/>
        </authorList>
    </citation>
    <scope>NUCLEOTIDE SEQUENCE [LARGE SCALE GENOMIC DNA]</scope>
    <source>
        <strain evidence="1 2">DSM 46887</strain>
    </source>
</reference>
<comment type="caution">
    <text evidence="1">The sequence shown here is derived from an EMBL/GenBank/DDBJ whole genome shotgun (WGS) entry which is preliminary data.</text>
</comment>
<dbReference type="Proteomes" id="UP000540685">
    <property type="component" value="Unassembled WGS sequence"/>
</dbReference>
<dbReference type="AlphaFoldDB" id="A0A7W9MJX1"/>
<dbReference type="EMBL" id="JACHMP010000001">
    <property type="protein sequence ID" value="MBB5823722.1"/>
    <property type="molecule type" value="Genomic_DNA"/>
</dbReference>